<keyword evidence="1" id="KW-0732">Signal</keyword>
<keyword evidence="4" id="KW-1185">Reference proteome</keyword>
<dbReference type="InterPro" id="IPR022742">
    <property type="entry name" value="Hydrolase_4"/>
</dbReference>
<dbReference type="OrthoDB" id="9806902at2"/>
<proteinExistence type="predicted"/>
<reference evidence="3 4" key="1">
    <citation type="submission" date="2019-03" db="EMBL/GenBank/DDBJ databases">
        <title>Genomic Encyclopedia of Type Strains, Phase IV (KMG-IV): sequencing the most valuable type-strain genomes for metagenomic binning, comparative biology and taxonomic classification.</title>
        <authorList>
            <person name="Goeker M."/>
        </authorList>
    </citation>
    <scope>NUCLEOTIDE SEQUENCE [LARGE SCALE GENOMIC DNA]</scope>
    <source>
        <strain evidence="3 4">DSM 25082</strain>
    </source>
</reference>
<dbReference type="Pfam" id="PF12146">
    <property type="entry name" value="Hydrolase_4"/>
    <property type="match status" value="1"/>
</dbReference>
<dbReference type="Proteomes" id="UP000295357">
    <property type="component" value="Unassembled WGS sequence"/>
</dbReference>
<dbReference type="PROSITE" id="PS51257">
    <property type="entry name" value="PROKAR_LIPOPROTEIN"/>
    <property type="match status" value="1"/>
</dbReference>
<accession>A0A4R6NAF0</accession>
<evidence type="ECO:0000256" key="1">
    <source>
        <dbReference type="SAM" id="SignalP"/>
    </source>
</evidence>
<dbReference type="InterPro" id="IPR029058">
    <property type="entry name" value="AB_hydrolase_fold"/>
</dbReference>
<name>A0A4R6NAF0_9BURK</name>
<feature type="domain" description="Serine aminopeptidase S33" evidence="2">
    <location>
        <begin position="93"/>
        <end position="383"/>
    </location>
</feature>
<dbReference type="InterPro" id="IPR051044">
    <property type="entry name" value="MAG_DAG_Lipase"/>
</dbReference>
<sequence length="413" mass="44993">MRVAARATLALLMAGTVACAQAEPSAFETLQPLSASSFALSGEQDFAGLSWEDIEARTLRLADRHVGSFWGQPTGWWQRPVRIHYRAYVHREERRGGVVLVPGFTEGLTMYQELIHDLVRNGWSVYVHDHRGQGFSSRLLSAPQDASKGHLDNFDHLVSDLEAFVAQVQTWRAAKPAAPLSVLAHSMGGAVVSLHLARRGPSTPFSRAALVTPMHEPRVAAPGESEGLRRWCERIVTRLPFSLPWLSSMQVQGPGFDAELAAFEADPVAGALGMSHSIERLKRRWSDRQARCEGEHCGHTDARVAGPTLRWVTQACDAARAARGPGAAGIAIPVLLIQGGEDTVVEPRAQEEFCAHANARPEGGHCKGLRLPEGRHALLVESDALRTATLEAVMDFLAQARAADMLKAETRAR</sequence>
<evidence type="ECO:0000313" key="3">
    <source>
        <dbReference type="EMBL" id="TDP11491.1"/>
    </source>
</evidence>
<gene>
    <name evidence="3" type="ORF">DFR39_103422</name>
</gene>
<comment type="caution">
    <text evidence="3">The sequence shown here is derived from an EMBL/GenBank/DDBJ whole genome shotgun (WGS) entry which is preliminary data.</text>
</comment>
<dbReference type="EMBL" id="SNXE01000003">
    <property type="protein sequence ID" value="TDP11491.1"/>
    <property type="molecule type" value="Genomic_DNA"/>
</dbReference>
<dbReference type="SUPFAM" id="SSF53474">
    <property type="entry name" value="alpha/beta-Hydrolases"/>
    <property type="match status" value="1"/>
</dbReference>
<feature type="chain" id="PRO_5020430506" evidence="1">
    <location>
        <begin position="23"/>
        <end position="413"/>
    </location>
</feature>
<dbReference type="PANTHER" id="PTHR11614">
    <property type="entry name" value="PHOSPHOLIPASE-RELATED"/>
    <property type="match status" value="1"/>
</dbReference>
<dbReference type="AlphaFoldDB" id="A0A4R6NAF0"/>
<organism evidence="3 4">
    <name type="scientific">Roseateles asaccharophilus</name>
    <dbReference type="NCBI Taxonomy" id="582607"/>
    <lineage>
        <taxon>Bacteria</taxon>
        <taxon>Pseudomonadati</taxon>
        <taxon>Pseudomonadota</taxon>
        <taxon>Betaproteobacteria</taxon>
        <taxon>Burkholderiales</taxon>
        <taxon>Sphaerotilaceae</taxon>
        <taxon>Roseateles</taxon>
    </lineage>
</organism>
<evidence type="ECO:0000259" key="2">
    <source>
        <dbReference type="Pfam" id="PF12146"/>
    </source>
</evidence>
<feature type="signal peptide" evidence="1">
    <location>
        <begin position="1"/>
        <end position="22"/>
    </location>
</feature>
<dbReference type="RefSeq" id="WP_133603379.1">
    <property type="nucleotide sequence ID" value="NZ_JAUFPJ010000006.1"/>
</dbReference>
<protein>
    <submittedName>
        <fullName evidence="3">Lysophospholipase</fullName>
    </submittedName>
</protein>
<dbReference type="Gene3D" id="3.40.50.1820">
    <property type="entry name" value="alpha/beta hydrolase"/>
    <property type="match status" value="1"/>
</dbReference>
<evidence type="ECO:0000313" key="4">
    <source>
        <dbReference type="Proteomes" id="UP000295357"/>
    </source>
</evidence>